<dbReference type="EMBL" id="MTAC01000014">
    <property type="protein sequence ID" value="OSI34703.1"/>
    <property type="molecule type" value="Genomic_DNA"/>
</dbReference>
<evidence type="ECO:0008006" key="3">
    <source>
        <dbReference type="Google" id="ProtNLM"/>
    </source>
</evidence>
<evidence type="ECO:0000313" key="1">
    <source>
        <dbReference type="EMBL" id="OSI34703.1"/>
    </source>
</evidence>
<sequence length="67" mass="7851">MDIRKLHLFKLEGCPTFGLQFNRILAFFCCGKLHFKFESAGLCWFDVPKTALFKHHVGMIKFVLLLF</sequence>
<dbReference type="Proteomes" id="UP000193346">
    <property type="component" value="Unassembled WGS sequence"/>
</dbReference>
<keyword evidence="2" id="KW-1185">Reference proteome</keyword>
<reference evidence="1 2" key="1">
    <citation type="submission" date="2017-01" db="EMBL/GenBank/DDBJ databases">
        <authorList>
            <person name="Wolfgang W.J."/>
            <person name="Cole J."/>
            <person name="Wroblewski D."/>
            <person name="Mcginnis J."/>
            <person name="Musser K.A."/>
        </authorList>
    </citation>
    <scope>NUCLEOTIDE SEQUENCE [LARGE SCALE GENOMIC DNA]</scope>
    <source>
        <strain evidence="1 2">93087</strain>
    </source>
</reference>
<proteinExistence type="predicted"/>
<evidence type="ECO:0000313" key="2">
    <source>
        <dbReference type="Proteomes" id="UP000193346"/>
    </source>
</evidence>
<organism evidence="1 2">
    <name type="scientific">Neisseria dumasiana</name>
    <dbReference type="NCBI Taxonomy" id="1931275"/>
    <lineage>
        <taxon>Bacteria</taxon>
        <taxon>Pseudomonadati</taxon>
        <taxon>Pseudomonadota</taxon>
        <taxon>Betaproteobacteria</taxon>
        <taxon>Neisseriales</taxon>
        <taxon>Neisseriaceae</taxon>
        <taxon>Neisseria</taxon>
    </lineage>
</organism>
<name>A0ABX3WMH5_9NEIS</name>
<comment type="caution">
    <text evidence="1">The sequence shown here is derived from an EMBL/GenBank/DDBJ whole genome shotgun (WGS) entry which is preliminary data.</text>
</comment>
<protein>
    <recommendedName>
        <fullName evidence="3">Transposase</fullName>
    </recommendedName>
</protein>
<accession>A0ABX3WMH5</accession>
<gene>
    <name evidence="1" type="ORF">BV913_06705</name>
</gene>